<dbReference type="Proteomes" id="UP000321523">
    <property type="component" value="Unassembled WGS sequence"/>
</dbReference>
<name>A0A512E0D3_9PROT</name>
<evidence type="ECO:0000313" key="1">
    <source>
        <dbReference type="EMBL" id="GEO42208.1"/>
    </source>
</evidence>
<dbReference type="OrthoDB" id="8478166at2"/>
<dbReference type="Pfam" id="PF09898">
    <property type="entry name" value="DUF2125"/>
    <property type="match status" value="1"/>
</dbReference>
<comment type="caution">
    <text evidence="1">The sequence shown here is derived from an EMBL/GenBank/DDBJ whole genome shotgun (WGS) entry which is preliminary data.</text>
</comment>
<evidence type="ECO:0008006" key="3">
    <source>
        <dbReference type="Google" id="ProtNLM"/>
    </source>
</evidence>
<dbReference type="EMBL" id="BJYZ01000037">
    <property type="protein sequence ID" value="GEO42208.1"/>
    <property type="molecule type" value="Genomic_DNA"/>
</dbReference>
<dbReference type="RefSeq" id="WP_044435032.1">
    <property type="nucleotide sequence ID" value="NZ_BJYZ01000037.1"/>
</dbReference>
<proteinExistence type="predicted"/>
<keyword evidence="2" id="KW-1185">Reference proteome</keyword>
<dbReference type="InterPro" id="IPR018666">
    <property type="entry name" value="DUF2125"/>
</dbReference>
<accession>A0A512E0D3</accession>
<organism evidence="1 2">
    <name type="scientific">Skermanella aerolata</name>
    <dbReference type="NCBI Taxonomy" id="393310"/>
    <lineage>
        <taxon>Bacteria</taxon>
        <taxon>Pseudomonadati</taxon>
        <taxon>Pseudomonadota</taxon>
        <taxon>Alphaproteobacteria</taxon>
        <taxon>Rhodospirillales</taxon>
        <taxon>Azospirillaceae</taxon>
        <taxon>Skermanella</taxon>
    </lineage>
</organism>
<reference evidence="1 2" key="1">
    <citation type="submission" date="2019-07" db="EMBL/GenBank/DDBJ databases">
        <title>Whole genome shotgun sequence of Skermanella aerolata NBRC 106429.</title>
        <authorList>
            <person name="Hosoyama A."/>
            <person name="Uohara A."/>
            <person name="Ohji S."/>
            <person name="Ichikawa N."/>
        </authorList>
    </citation>
    <scope>NUCLEOTIDE SEQUENCE [LARGE SCALE GENOMIC DNA]</scope>
    <source>
        <strain evidence="1 2">NBRC 106429</strain>
    </source>
</reference>
<sequence>MRARPILLSLLLLAVLGAGYTAWWFYAAGVVRDSIDGWIAAERANASFIEYKGLELSGYPLSLTATTTDFSIQRADGLSWRGPGLIARARPWNPLEFTIDLPGEQEAAIMGRGAAPPLSIMAKDGGIGHVNLKMGGGVEDVSLRLNRVTAGLPGGLNAATADGVQLSAEFPKDALADHAGTAVTLRADLSQLGLPPDQKSPLGRTIDTAAFVARIKGQLPSRFTEPEIAAWSRNGGTIDIDQLDLAWGPLRMAGTGTLALDPALQPIGALSAEVQGINPTMDSLASAGIVRPGDAAMAKVALGLLSRRTTPDKQPIVEASVTAQDGWLYFGPVRLMRIPEVNWE</sequence>
<gene>
    <name evidence="1" type="ORF">SAE02_63560</name>
</gene>
<evidence type="ECO:0000313" key="2">
    <source>
        <dbReference type="Proteomes" id="UP000321523"/>
    </source>
</evidence>
<protein>
    <recommendedName>
        <fullName evidence="3">DUF2125 domain-containing protein</fullName>
    </recommendedName>
</protein>
<dbReference type="AlphaFoldDB" id="A0A512E0D3"/>